<organism evidence="3 4">
    <name type="scientific">Microbacterium maritypicum MF109</name>
    <dbReference type="NCBI Taxonomy" id="1333857"/>
    <lineage>
        <taxon>Bacteria</taxon>
        <taxon>Bacillati</taxon>
        <taxon>Actinomycetota</taxon>
        <taxon>Actinomycetes</taxon>
        <taxon>Micrococcales</taxon>
        <taxon>Microbacteriaceae</taxon>
        <taxon>Microbacterium</taxon>
    </lineage>
</organism>
<sequence length="192" mass="19644">MSYRTPAATTALLLGLSTAALTGCGAPTPGAVESPAEAQPTLAPSIQPTSGADPVPAATPQCRRPGGDGTISNGEPLDVGLYDGMVDLGSRAGANGTVVSADDGSLASYLVASGDYKDAILERLCLGPYSYEALNAVRRGSLHSVDPTNQTYLTPLYAGDTLNLSPYTITSVGDVNGEVHAYETTFVLPPQR</sequence>
<feature type="region of interest" description="Disordered" evidence="1">
    <location>
        <begin position="28"/>
        <end position="76"/>
    </location>
</feature>
<dbReference type="RefSeq" id="WP_021200711.1">
    <property type="nucleotide sequence ID" value="NZ_ATAO01000206.1"/>
</dbReference>
<protein>
    <recommendedName>
        <fullName evidence="5">DM13 domain-containing protein</fullName>
    </recommendedName>
</protein>
<evidence type="ECO:0000256" key="2">
    <source>
        <dbReference type="SAM" id="SignalP"/>
    </source>
</evidence>
<name>T5KEK7_MICMQ</name>
<proteinExistence type="predicted"/>
<comment type="caution">
    <text evidence="3">The sequence shown here is derived from an EMBL/GenBank/DDBJ whole genome shotgun (WGS) entry which is preliminary data.</text>
</comment>
<feature type="chain" id="PRO_5038519746" description="DM13 domain-containing protein" evidence="2">
    <location>
        <begin position="23"/>
        <end position="192"/>
    </location>
</feature>
<accession>T5KEK7</accession>
<keyword evidence="2" id="KW-0732">Signal</keyword>
<dbReference type="PATRIC" id="fig|1333857.3.peg.2773"/>
<evidence type="ECO:0000256" key="1">
    <source>
        <dbReference type="SAM" id="MobiDB-lite"/>
    </source>
</evidence>
<reference evidence="3 4" key="1">
    <citation type="journal article" date="2013" name="Genome Announc.">
        <title>Whole-genome sequences of five oyster-associated bacteria show potential for crude oil hydrocarbon degradation.</title>
        <authorList>
            <person name="Chauhan A."/>
            <person name="Green S."/>
            <person name="Pathak A."/>
            <person name="Thomas J."/>
            <person name="Venkatramanan R."/>
        </authorList>
    </citation>
    <scope>NUCLEOTIDE SEQUENCE [LARGE SCALE GENOMIC DNA]</scope>
    <source>
        <strain evidence="3 4">MF109</strain>
    </source>
</reference>
<evidence type="ECO:0000313" key="3">
    <source>
        <dbReference type="EMBL" id="EQM74620.1"/>
    </source>
</evidence>
<evidence type="ECO:0008006" key="5">
    <source>
        <dbReference type="Google" id="ProtNLM"/>
    </source>
</evidence>
<dbReference type="Proteomes" id="UP000016033">
    <property type="component" value="Unassembled WGS sequence"/>
</dbReference>
<evidence type="ECO:0000313" key="4">
    <source>
        <dbReference type="Proteomes" id="UP000016033"/>
    </source>
</evidence>
<dbReference type="PROSITE" id="PS51257">
    <property type="entry name" value="PROKAR_LIPOPROTEIN"/>
    <property type="match status" value="1"/>
</dbReference>
<feature type="signal peptide" evidence="2">
    <location>
        <begin position="1"/>
        <end position="22"/>
    </location>
</feature>
<dbReference type="AlphaFoldDB" id="T5KEK7"/>
<dbReference type="EMBL" id="ATAO01000206">
    <property type="protein sequence ID" value="EQM74620.1"/>
    <property type="molecule type" value="Genomic_DNA"/>
</dbReference>
<gene>
    <name evidence="3" type="ORF">L687_03955</name>
</gene>